<evidence type="ECO:0000256" key="7">
    <source>
        <dbReference type="ARBA" id="ARBA00022722"/>
    </source>
</evidence>
<keyword evidence="10 16" id="KW-0269">Exonuclease</keyword>
<keyword evidence="11 16" id="KW-0239">DNA-directed DNA polymerase</keyword>
<dbReference type="GO" id="GO:0003677">
    <property type="term" value="F:DNA binding"/>
    <property type="evidence" value="ECO:0007669"/>
    <property type="project" value="UniProtKB-UniRule"/>
</dbReference>
<dbReference type="PROSITE" id="PS00447">
    <property type="entry name" value="DNA_POLYMERASE_A"/>
    <property type="match status" value="1"/>
</dbReference>
<organism evidence="21 22">
    <name type="scientific">Spirochaeta lutea</name>
    <dbReference type="NCBI Taxonomy" id="1480694"/>
    <lineage>
        <taxon>Bacteria</taxon>
        <taxon>Pseudomonadati</taxon>
        <taxon>Spirochaetota</taxon>
        <taxon>Spirochaetia</taxon>
        <taxon>Spirochaetales</taxon>
        <taxon>Spirochaetaceae</taxon>
        <taxon>Spirochaeta</taxon>
    </lineage>
</organism>
<dbReference type="GO" id="GO:0008409">
    <property type="term" value="F:5'-3' exonuclease activity"/>
    <property type="evidence" value="ECO:0007669"/>
    <property type="project" value="UniProtKB-UniRule"/>
</dbReference>
<dbReference type="FunFam" id="1.10.150.20:FF:000003">
    <property type="entry name" value="DNA polymerase I"/>
    <property type="match status" value="1"/>
</dbReference>
<dbReference type="InterPro" id="IPR012337">
    <property type="entry name" value="RNaseH-like_sf"/>
</dbReference>
<dbReference type="CDD" id="cd09898">
    <property type="entry name" value="H3TH_53EXO"/>
    <property type="match status" value="1"/>
</dbReference>
<dbReference type="SMART" id="SM00482">
    <property type="entry name" value="POLAc"/>
    <property type="match status" value="1"/>
</dbReference>
<dbReference type="Pfam" id="PF02739">
    <property type="entry name" value="5_3_exonuc_N"/>
    <property type="match status" value="1"/>
</dbReference>
<evidence type="ECO:0000256" key="12">
    <source>
        <dbReference type="ARBA" id="ARBA00023125"/>
    </source>
</evidence>
<dbReference type="InterPro" id="IPR029060">
    <property type="entry name" value="PIN-like_dom_sf"/>
</dbReference>
<evidence type="ECO:0000259" key="19">
    <source>
        <dbReference type="SMART" id="SM00475"/>
    </source>
</evidence>
<dbReference type="OrthoDB" id="9806424at2"/>
<dbReference type="Pfam" id="PF00476">
    <property type="entry name" value="DNA_pol_A"/>
    <property type="match status" value="1"/>
</dbReference>
<evidence type="ECO:0000256" key="6">
    <source>
        <dbReference type="ARBA" id="ARBA00022705"/>
    </source>
</evidence>
<dbReference type="RefSeq" id="WP_037549022.1">
    <property type="nucleotide sequence ID" value="NZ_JNUP01000067.1"/>
</dbReference>
<dbReference type="AlphaFoldDB" id="A0A098QXS4"/>
<dbReference type="InterPro" id="IPR043502">
    <property type="entry name" value="DNA/RNA_pol_sf"/>
</dbReference>
<gene>
    <name evidence="16" type="primary">polA</name>
    <name evidence="21" type="ORF">DC28_12595</name>
</gene>
<accession>A0A098QXS4</accession>
<dbReference type="SUPFAM" id="SSF88723">
    <property type="entry name" value="PIN domain-like"/>
    <property type="match status" value="1"/>
</dbReference>
<keyword evidence="12 16" id="KW-0238">DNA-binding</keyword>
<feature type="domain" description="DNA-directed DNA polymerase family A palm" evidence="20">
    <location>
        <begin position="755"/>
        <end position="961"/>
    </location>
</feature>
<dbReference type="NCBIfam" id="TIGR00593">
    <property type="entry name" value="pola"/>
    <property type="match status" value="1"/>
</dbReference>
<dbReference type="Proteomes" id="UP000029692">
    <property type="component" value="Unassembled WGS sequence"/>
</dbReference>
<dbReference type="CDD" id="cd09859">
    <property type="entry name" value="PIN_53EXO"/>
    <property type="match status" value="1"/>
</dbReference>
<keyword evidence="4 16" id="KW-0808">Transferase</keyword>
<dbReference type="GO" id="GO:0003887">
    <property type="term" value="F:DNA-directed DNA polymerase activity"/>
    <property type="evidence" value="ECO:0007669"/>
    <property type="project" value="UniProtKB-UniRule"/>
</dbReference>
<evidence type="ECO:0000256" key="4">
    <source>
        <dbReference type="ARBA" id="ARBA00022679"/>
    </source>
</evidence>
<evidence type="ECO:0000256" key="5">
    <source>
        <dbReference type="ARBA" id="ARBA00022695"/>
    </source>
</evidence>
<evidence type="ECO:0000256" key="14">
    <source>
        <dbReference type="ARBA" id="ARBA00049244"/>
    </source>
</evidence>
<evidence type="ECO:0000256" key="10">
    <source>
        <dbReference type="ARBA" id="ARBA00022839"/>
    </source>
</evidence>
<proteinExistence type="inferred from homology"/>
<dbReference type="InterPro" id="IPR020046">
    <property type="entry name" value="5-3_exonucl_a-hlix_arch_N"/>
</dbReference>
<evidence type="ECO:0000259" key="20">
    <source>
        <dbReference type="SMART" id="SM00482"/>
    </source>
</evidence>
<dbReference type="FunFam" id="1.10.150.20:FF:000002">
    <property type="entry name" value="DNA polymerase I"/>
    <property type="match status" value="1"/>
</dbReference>
<feature type="domain" description="3'-5' exonuclease" evidence="18">
    <location>
        <begin position="403"/>
        <end position="588"/>
    </location>
</feature>
<evidence type="ECO:0000313" key="21">
    <source>
        <dbReference type="EMBL" id="KGE71272.1"/>
    </source>
</evidence>
<comment type="catalytic activity">
    <reaction evidence="14 16">
        <text>DNA(n) + a 2'-deoxyribonucleoside 5'-triphosphate = DNA(n+1) + diphosphate</text>
        <dbReference type="Rhea" id="RHEA:22508"/>
        <dbReference type="Rhea" id="RHEA-COMP:17339"/>
        <dbReference type="Rhea" id="RHEA-COMP:17340"/>
        <dbReference type="ChEBI" id="CHEBI:33019"/>
        <dbReference type="ChEBI" id="CHEBI:61560"/>
        <dbReference type="ChEBI" id="CHEBI:173112"/>
        <dbReference type="EC" id="2.7.7.7"/>
    </reaction>
</comment>
<dbReference type="InterPro" id="IPR019760">
    <property type="entry name" value="DNA-dir_DNA_pol_A_CS"/>
</dbReference>
<dbReference type="SUPFAM" id="SSF53098">
    <property type="entry name" value="Ribonuclease H-like"/>
    <property type="match status" value="1"/>
</dbReference>
<dbReference type="SMART" id="SM00474">
    <property type="entry name" value="35EXOc"/>
    <property type="match status" value="1"/>
</dbReference>
<comment type="similarity">
    <text evidence="1 16">Belongs to the DNA polymerase type-A family.</text>
</comment>
<feature type="domain" description="5'-3' exonuclease" evidence="19">
    <location>
        <begin position="2"/>
        <end position="264"/>
    </location>
</feature>
<feature type="region of interest" description="Disordered" evidence="17">
    <location>
        <begin position="332"/>
        <end position="378"/>
    </location>
</feature>
<protein>
    <recommendedName>
        <fullName evidence="3 15">DNA polymerase I</fullName>
        <ecNumber evidence="2 15">2.7.7.7</ecNumber>
    </recommendedName>
</protein>
<dbReference type="FunFam" id="1.20.1060.10:FF:000001">
    <property type="entry name" value="DNA polymerase I"/>
    <property type="match status" value="1"/>
</dbReference>
<dbReference type="Gene3D" id="1.20.1060.10">
    <property type="entry name" value="Taq DNA Polymerase, Chain T, domain 4"/>
    <property type="match status" value="1"/>
</dbReference>
<comment type="caution">
    <text evidence="21">The sequence shown here is derived from an EMBL/GenBank/DDBJ whole genome shotgun (WGS) entry which is preliminary data.</text>
</comment>
<dbReference type="GO" id="GO:0008408">
    <property type="term" value="F:3'-5' exonuclease activity"/>
    <property type="evidence" value="ECO:0007669"/>
    <property type="project" value="UniProtKB-UniRule"/>
</dbReference>
<keyword evidence="8 16" id="KW-0227">DNA damage</keyword>
<dbReference type="SMART" id="SM00279">
    <property type="entry name" value="HhH2"/>
    <property type="match status" value="1"/>
</dbReference>
<sequence length="997" mass="111080">MKPLYILDGYGIIFRSYFAFIRAPRRAPDGKNVSAVFGFFRTLLSLMKEYQPEYFVVALDSRTPTFRDEMYSDYKQNRDETPQDLKDQFPVIEQAISAFGLPHIRVDGFEADDLMATLARQAREEHRSCYIISSDKDLMQLVQGEVQMLRPTTKDGLITMDRQGVYDEKGVWPEQIIDFLSLVGDTADNVPGVKGIGEKTAAKLLGEYETLDGIYQALDRGDISAKGTAAKLQEGRDAAYLSKKLVILADAVGLPEDAGDFHLGRLNAGALAELLLPLGMRSLLKDIGVVTGQDLSNFEQSFSQEGGQGVLGGSVQGDGNPSATEVFAQAKADHPGVSSADPGNPAKDTKPSEPEGGESSAGGPDEESAWNPDWIAPADVPGGIDSPEIQSLARDLAGRESSYELLTELSELDRWIELLRQAGEFAFDCETTGLDSLQAEPLGFSFSHEPGKACYIPLEGPQGTVLPPEEVRSRLKTLLEDPAMRIVGQNIKYDMKVLDRWGIRFTPYFDTMVAAWVLESASNRFNMDDLAQQYFGYTTIHYKDLLESAGLKKDTPFSQVPLDQASTYAAEDADITLRLFRLFKRLLELRHLDHLFFSLEMPLLPILSRMEQEGIGLDVQALQNFSQELGNRLEDIQGEIFELVGHEFNINSTKQLQTVLFEERKLQPIKKTKTGYSTDTSVLEELAQEDPVPQRILQYRGLTKLKSTYVDTLPQLIHPESGRIHTHFLQHGTATGRISSKDPNLQNIPIKDEEGRKIRQAFVAKPGHIFVSADYSQIELVVLAHMAKDPGLIQAFTEGVDVHRATGSLIFGVPADQVSLDQRRIAKTINFGVMYGMSAFRLSRELGIPRKEADHFIKTYFKTYRGISRFIQDQSDLARHYGGVFTLSGRFRRIPEIRSKNKAELAGAERIAVNTPIQGSAADIVKTAMLKVERNLKDRGLKSRLILQVHDELILECPRDEEQAVRDMLLQTMPKALALDVPLQVSVESGTRWGDMH</sequence>
<dbReference type="CDD" id="cd08637">
    <property type="entry name" value="DNA_pol_A_pol_I_C"/>
    <property type="match status" value="1"/>
</dbReference>
<keyword evidence="22" id="KW-1185">Reference proteome</keyword>
<evidence type="ECO:0000256" key="8">
    <source>
        <dbReference type="ARBA" id="ARBA00022763"/>
    </source>
</evidence>
<dbReference type="EMBL" id="JNUP01000067">
    <property type="protein sequence ID" value="KGE71272.1"/>
    <property type="molecule type" value="Genomic_DNA"/>
</dbReference>
<evidence type="ECO:0000256" key="16">
    <source>
        <dbReference type="RuleBase" id="RU004460"/>
    </source>
</evidence>
<evidence type="ECO:0000256" key="2">
    <source>
        <dbReference type="ARBA" id="ARBA00012417"/>
    </source>
</evidence>
<name>A0A098QXS4_9SPIO</name>
<dbReference type="Pfam" id="PF01612">
    <property type="entry name" value="DNA_pol_A_exo1"/>
    <property type="match status" value="1"/>
</dbReference>
<dbReference type="PANTHER" id="PTHR10133">
    <property type="entry name" value="DNA POLYMERASE I"/>
    <property type="match status" value="1"/>
</dbReference>
<dbReference type="SMART" id="SM00475">
    <property type="entry name" value="53EXOc"/>
    <property type="match status" value="1"/>
</dbReference>
<dbReference type="PRINTS" id="PR00868">
    <property type="entry name" value="DNAPOLI"/>
</dbReference>
<evidence type="ECO:0000256" key="17">
    <source>
        <dbReference type="SAM" id="MobiDB-lite"/>
    </source>
</evidence>
<dbReference type="Gene3D" id="1.10.150.20">
    <property type="entry name" value="5' to 3' exonuclease, C-terminal subdomain"/>
    <property type="match status" value="2"/>
</dbReference>
<dbReference type="GO" id="GO:0006302">
    <property type="term" value="P:double-strand break repair"/>
    <property type="evidence" value="ECO:0007669"/>
    <property type="project" value="TreeGrafter"/>
</dbReference>
<dbReference type="Gene3D" id="3.30.70.370">
    <property type="match status" value="1"/>
</dbReference>
<evidence type="ECO:0000256" key="9">
    <source>
        <dbReference type="ARBA" id="ARBA00022801"/>
    </source>
</evidence>
<dbReference type="InterPro" id="IPR020045">
    <property type="entry name" value="DNA_polI_H3TH"/>
</dbReference>
<evidence type="ECO:0000256" key="1">
    <source>
        <dbReference type="ARBA" id="ARBA00007705"/>
    </source>
</evidence>
<evidence type="ECO:0000256" key="3">
    <source>
        <dbReference type="ARBA" id="ARBA00020311"/>
    </source>
</evidence>
<evidence type="ECO:0000313" key="22">
    <source>
        <dbReference type="Proteomes" id="UP000029692"/>
    </source>
</evidence>
<dbReference type="InterPro" id="IPR018320">
    <property type="entry name" value="DNA_polymerase_1"/>
</dbReference>
<keyword evidence="13 16" id="KW-0234">DNA repair</keyword>
<dbReference type="InterPro" id="IPR001098">
    <property type="entry name" value="DNA-dir_DNA_pol_A_palm_dom"/>
</dbReference>
<evidence type="ECO:0000259" key="18">
    <source>
        <dbReference type="SMART" id="SM00474"/>
    </source>
</evidence>
<dbReference type="STRING" id="1480694.DC28_12595"/>
<dbReference type="InterPro" id="IPR036397">
    <property type="entry name" value="RNaseH_sf"/>
</dbReference>
<dbReference type="PANTHER" id="PTHR10133:SF27">
    <property type="entry name" value="DNA POLYMERASE NU"/>
    <property type="match status" value="1"/>
</dbReference>
<dbReference type="EC" id="2.7.7.7" evidence="2 15"/>
<reference evidence="21 22" key="1">
    <citation type="submission" date="2014-05" db="EMBL/GenBank/DDBJ databases">
        <title>De novo Genome Sequence of Spirocheata sp.</title>
        <authorList>
            <person name="Shivani Y."/>
            <person name="Subhash Y."/>
            <person name="Tushar L."/>
            <person name="Sasikala C."/>
            <person name="Ramana C.V."/>
        </authorList>
    </citation>
    <scope>NUCLEOTIDE SEQUENCE [LARGE SCALE GENOMIC DNA]</scope>
    <source>
        <strain evidence="21 22">JC230</strain>
    </source>
</reference>
<evidence type="ECO:0000256" key="15">
    <source>
        <dbReference type="NCBIfam" id="TIGR00593"/>
    </source>
</evidence>
<dbReference type="Gene3D" id="3.30.420.10">
    <property type="entry name" value="Ribonuclease H-like superfamily/Ribonuclease H"/>
    <property type="match status" value="1"/>
</dbReference>
<dbReference type="InterPro" id="IPR008918">
    <property type="entry name" value="HhH2"/>
</dbReference>
<keyword evidence="6 16" id="KW-0235">DNA replication</keyword>
<dbReference type="GO" id="GO:0006261">
    <property type="term" value="P:DNA-templated DNA replication"/>
    <property type="evidence" value="ECO:0007669"/>
    <property type="project" value="UniProtKB-UniRule"/>
</dbReference>
<dbReference type="NCBIfam" id="NF004397">
    <property type="entry name" value="PRK05755.1"/>
    <property type="match status" value="1"/>
</dbReference>
<dbReference type="InterPro" id="IPR002298">
    <property type="entry name" value="DNA_polymerase_A"/>
</dbReference>
<dbReference type="InterPro" id="IPR002562">
    <property type="entry name" value="3'-5'_exonuclease_dom"/>
</dbReference>
<keyword evidence="9 16" id="KW-0378">Hydrolase</keyword>
<dbReference type="Gene3D" id="3.40.50.1010">
    <property type="entry name" value="5'-nuclease"/>
    <property type="match status" value="1"/>
</dbReference>
<keyword evidence="5 16" id="KW-0548">Nucleotidyltransferase</keyword>
<dbReference type="eggNOG" id="COG0749">
    <property type="taxonomic scope" value="Bacteria"/>
</dbReference>
<dbReference type="SUPFAM" id="SSF56672">
    <property type="entry name" value="DNA/RNA polymerases"/>
    <property type="match status" value="1"/>
</dbReference>
<dbReference type="InterPro" id="IPR002421">
    <property type="entry name" value="5-3_exonuclease"/>
</dbReference>
<keyword evidence="7" id="KW-0540">Nuclease</keyword>
<comment type="function">
    <text evidence="16">In addition to polymerase activity, this DNA polymerase exhibits 3'-5' and 5'-3' exonuclease activity.</text>
</comment>
<dbReference type="CDD" id="cd06139">
    <property type="entry name" value="DNA_polA_I_Ecoli_like_exo"/>
    <property type="match status" value="1"/>
</dbReference>
<evidence type="ECO:0000256" key="11">
    <source>
        <dbReference type="ARBA" id="ARBA00022932"/>
    </source>
</evidence>
<dbReference type="Pfam" id="PF01367">
    <property type="entry name" value="5_3_exonuc"/>
    <property type="match status" value="1"/>
</dbReference>
<dbReference type="InterPro" id="IPR036279">
    <property type="entry name" value="5-3_exonuclease_C_sf"/>
</dbReference>
<dbReference type="SUPFAM" id="SSF47807">
    <property type="entry name" value="5' to 3' exonuclease, C-terminal subdomain"/>
    <property type="match status" value="1"/>
</dbReference>
<evidence type="ECO:0000256" key="13">
    <source>
        <dbReference type="ARBA" id="ARBA00023204"/>
    </source>
</evidence>